<organism evidence="9 10">
    <name type="scientific">Ruminococcus flavefaciens</name>
    <dbReference type="NCBI Taxonomy" id="1265"/>
    <lineage>
        <taxon>Bacteria</taxon>
        <taxon>Bacillati</taxon>
        <taxon>Bacillota</taxon>
        <taxon>Clostridia</taxon>
        <taxon>Eubacteriales</taxon>
        <taxon>Oscillospiraceae</taxon>
        <taxon>Ruminococcus</taxon>
    </lineage>
</organism>
<dbReference type="InterPro" id="IPR036439">
    <property type="entry name" value="Dockerin_dom_sf"/>
</dbReference>
<dbReference type="InterPro" id="IPR001223">
    <property type="entry name" value="Glyco_hydro18_cat"/>
</dbReference>
<dbReference type="SUPFAM" id="SSF51126">
    <property type="entry name" value="Pectin lyase-like"/>
    <property type="match status" value="1"/>
</dbReference>
<dbReference type="InterPro" id="IPR018247">
    <property type="entry name" value="EF_Hand_1_Ca_BS"/>
</dbReference>
<dbReference type="SUPFAM" id="SSF51445">
    <property type="entry name" value="(Trans)glycosidases"/>
    <property type="match status" value="1"/>
</dbReference>
<dbReference type="Pfam" id="PF00404">
    <property type="entry name" value="Dockerin_1"/>
    <property type="match status" value="1"/>
</dbReference>
<evidence type="ECO:0000256" key="6">
    <source>
        <dbReference type="RuleBase" id="RU000489"/>
    </source>
</evidence>
<dbReference type="Gene3D" id="3.20.20.80">
    <property type="entry name" value="Glycosidases"/>
    <property type="match status" value="1"/>
</dbReference>
<dbReference type="InterPro" id="IPR017853">
    <property type="entry name" value="GH"/>
</dbReference>
<dbReference type="InterPro" id="IPR011050">
    <property type="entry name" value="Pectin_lyase_fold/virulence"/>
</dbReference>
<dbReference type="GO" id="GO:0008843">
    <property type="term" value="F:endochitinase activity"/>
    <property type="evidence" value="ECO:0007669"/>
    <property type="project" value="UniProtKB-EC"/>
</dbReference>
<evidence type="ECO:0000313" key="9">
    <source>
        <dbReference type="EMBL" id="PWJ14533.1"/>
    </source>
</evidence>
<dbReference type="PROSITE" id="PS51910">
    <property type="entry name" value="GH18_2"/>
    <property type="match status" value="1"/>
</dbReference>
<keyword evidence="5 6" id="KW-0326">Glycosidase</keyword>
<dbReference type="PROSITE" id="PS00018">
    <property type="entry name" value="EF_HAND_1"/>
    <property type="match status" value="1"/>
</dbReference>
<proteinExistence type="predicted"/>
<dbReference type="PANTHER" id="PTHR11177">
    <property type="entry name" value="CHITINASE"/>
    <property type="match status" value="1"/>
</dbReference>
<dbReference type="CDD" id="cd14256">
    <property type="entry name" value="Dockerin_I"/>
    <property type="match status" value="1"/>
</dbReference>
<name>A0A315Y2V1_RUMFL</name>
<dbReference type="PANTHER" id="PTHR11177:SF317">
    <property type="entry name" value="CHITINASE 12-RELATED"/>
    <property type="match status" value="1"/>
</dbReference>
<reference evidence="9 10" key="1">
    <citation type="submission" date="2018-05" db="EMBL/GenBank/DDBJ databases">
        <title>The Hungate 1000. A catalogue of reference genomes from the rumen microbiome.</title>
        <authorList>
            <person name="Kelly W."/>
        </authorList>
    </citation>
    <scope>NUCLEOTIDE SEQUENCE [LARGE SCALE GENOMIC DNA]</scope>
    <source>
        <strain evidence="9 10">SAb67</strain>
    </source>
</reference>
<evidence type="ECO:0000256" key="4">
    <source>
        <dbReference type="ARBA" id="ARBA00022801"/>
    </source>
</evidence>
<feature type="domain" description="Dockerin" evidence="7">
    <location>
        <begin position="320"/>
        <end position="384"/>
    </location>
</feature>
<dbReference type="PROSITE" id="PS51766">
    <property type="entry name" value="DOCKERIN"/>
    <property type="match status" value="1"/>
</dbReference>
<gene>
    <name evidence="9" type="ORF">IE37_00517</name>
</gene>
<evidence type="ECO:0000256" key="5">
    <source>
        <dbReference type="ARBA" id="ARBA00023295"/>
    </source>
</evidence>
<dbReference type="InterPro" id="IPR001579">
    <property type="entry name" value="Glyco_hydro_18_chit_AS"/>
</dbReference>
<dbReference type="InterPro" id="IPR002105">
    <property type="entry name" value="Dockerin_1_rpt"/>
</dbReference>
<dbReference type="Gene3D" id="1.10.1330.10">
    <property type="entry name" value="Dockerin domain"/>
    <property type="match status" value="1"/>
</dbReference>
<dbReference type="AlphaFoldDB" id="A0A315Y2V1"/>
<dbReference type="Pfam" id="PF13229">
    <property type="entry name" value="Beta_helix"/>
    <property type="match status" value="1"/>
</dbReference>
<dbReference type="OrthoDB" id="9775889at2"/>
<dbReference type="InterPro" id="IPR016134">
    <property type="entry name" value="Dockerin_dom"/>
</dbReference>
<sequence length="699" mass="77370">MRAGKITAVFTAAAFVLPLSVHGSQEKKPYRVVGYLPDWSYQAYSELDPADLTHINIAFCNPDDSGRLYCNIPDRELESIVSSAHEKGTEVFAALGGGGGCDNYLRFIDEPAKMEQFSDNIMSYCERYDLDGIDLDIELGSYDRIWDYYGDWCIRLRELCDERDMEMSTATAQWVAEKVSPETFALFDFVNVMAYDNDEDSHSHAAYDYSVKCLDYFSTVKKIPSDKLVLGVPFYGRGYTSEGDLDWNSYRSFADLLKDDADNYSRDSYNGYAYNGAETMKKKAELAKNYGGIMIWELTQDARGESSLLRVIDRTLYGSASAVRGDVNGDGEFSVADVTALQSWLLKKETALADWQAGDFDEDGALDVFDLVLMKQALTAASPKKHIVTVTNTAELYEAVRNAAPADVIKVASGTYDCTAKTIASEADGTADAPITLCALDPSDPPVLAGQDTEHGYVLHIMGDWWVLDGLVCTNCQKGIVLDHSDHTVIQNCELYKLGAEAVAIRDGSSYCTVKDTYIHDTGLVSPGYGEGVYVGSAKSTTGFDYKCDHNRIIGCTFKNVAAEHIDVKEYTTDTEISGCTFYGDGMTGENYAGSFIDLKGNDCYVHDNVGYRNGNPKIAAAFEIHEQAEGWGLHHVFENNTVYMDQPYGAENTSRRMYVVDGWFSDFTVKNNKVDYGSGLVPANSREYYNSDYVTYAG</sequence>
<accession>A0A315Y2V1</accession>
<dbReference type="SMART" id="SM00636">
    <property type="entry name" value="Glyco_18"/>
    <property type="match status" value="1"/>
</dbReference>
<keyword evidence="4 6" id="KW-0378">Hydrolase</keyword>
<evidence type="ECO:0000256" key="2">
    <source>
        <dbReference type="ARBA" id="ARBA00012729"/>
    </source>
</evidence>
<dbReference type="GO" id="GO:0000272">
    <property type="term" value="P:polysaccharide catabolic process"/>
    <property type="evidence" value="ECO:0007669"/>
    <property type="project" value="InterPro"/>
</dbReference>
<evidence type="ECO:0000259" key="7">
    <source>
        <dbReference type="PROSITE" id="PS51766"/>
    </source>
</evidence>
<dbReference type="Gene3D" id="2.160.20.10">
    <property type="entry name" value="Single-stranded right-handed beta-helix, Pectin lyase-like"/>
    <property type="match status" value="1"/>
</dbReference>
<evidence type="ECO:0000256" key="3">
    <source>
        <dbReference type="ARBA" id="ARBA00016512"/>
    </source>
</evidence>
<dbReference type="Proteomes" id="UP000245720">
    <property type="component" value="Unassembled WGS sequence"/>
</dbReference>
<feature type="domain" description="GH18" evidence="8">
    <location>
        <begin position="30"/>
        <end position="319"/>
    </location>
</feature>
<dbReference type="Gene3D" id="3.40.5.30">
    <property type="entry name" value="(Trans)glycosidases - domain 2"/>
    <property type="match status" value="1"/>
</dbReference>
<dbReference type="RefSeq" id="WP_109725412.1">
    <property type="nucleotide sequence ID" value="NZ_QGDI01000002.1"/>
</dbReference>
<evidence type="ECO:0000256" key="1">
    <source>
        <dbReference type="ARBA" id="ARBA00000822"/>
    </source>
</evidence>
<evidence type="ECO:0000313" key="10">
    <source>
        <dbReference type="Proteomes" id="UP000245720"/>
    </source>
</evidence>
<dbReference type="EMBL" id="QGDI01000002">
    <property type="protein sequence ID" value="PWJ14533.1"/>
    <property type="molecule type" value="Genomic_DNA"/>
</dbReference>
<dbReference type="InterPro" id="IPR012334">
    <property type="entry name" value="Pectin_lyas_fold"/>
</dbReference>
<comment type="catalytic activity">
    <reaction evidence="1">
        <text>Random endo-hydrolysis of N-acetyl-beta-D-glucosaminide (1-&gt;4)-beta-linkages in chitin and chitodextrins.</text>
        <dbReference type="EC" id="3.2.1.14"/>
    </reaction>
</comment>
<dbReference type="InterPro" id="IPR050314">
    <property type="entry name" value="Glycosyl_Hydrlase_18"/>
</dbReference>
<dbReference type="Pfam" id="PF00704">
    <property type="entry name" value="Glyco_hydro_18"/>
    <property type="match status" value="1"/>
</dbReference>
<comment type="caution">
    <text evidence="9">The sequence shown here is derived from an EMBL/GenBank/DDBJ whole genome shotgun (WGS) entry which is preliminary data.</text>
</comment>
<dbReference type="SUPFAM" id="SSF63446">
    <property type="entry name" value="Type I dockerin domain"/>
    <property type="match status" value="1"/>
</dbReference>
<dbReference type="EC" id="3.2.1.14" evidence="2"/>
<evidence type="ECO:0000259" key="8">
    <source>
        <dbReference type="PROSITE" id="PS51910"/>
    </source>
</evidence>
<protein>
    <recommendedName>
        <fullName evidence="3">Probable pectate lyase C</fullName>
        <ecNumber evidence="2">3.2.1.14</ecNumber>
    </recommendedName>
</protein>
<dbReference type="PROSITE" id="PS01095">
    <property type="entry name" value="GH18_1"/>
    <property type="match status" value="1"/>
</dbReference>
<dbReference type="InterPro" id="IPR011583">
    <property type="entry name" value="Chitinase_II/V-like_cat"/>
</dbReference>
<dbReference type="InterPro" id="IPR039448">
    <property type="entry name" value="Beta_helix"/>
</dbReference>
<dbReference type="GO" id="GO:0008061">
    <property type="term" value="F:chitin binding"/>
    <property type="evidence" value="ECO:0007669"/>
    <property type="project" value="InterPro"/>
</dbReference>